<accession>A0A9I9EAB6</accession>
<dbReference type="AlphaFoldDB" id="A0A9I9EAB6"/>
<dbReference type="EnsemblPlants" id="MELO3C031006.2.1">
    <property type="protein sequence ID" value="MELO3C031006.2.1"/>
    <property type="gene ID" value="MELO3C031006.2"/>
</dbReference>
<sequence length="151" mass="16928">MTSGNPSGHELTEQRGEPVDRVKLFRQTHVRDETFVSQTAEGAHNQMLELQSQSTLKGSQPLSGDEICETVLGRQLSYSKGLGWGPKLKACKMMSASSFTMSCPQSIVELQAMQWIEEQTRNHKTLVSEVEQMRKLIEDMTRAQQGPPHDP</sequence>
<name>A0A9I9EAB6_CUCME</name>
<evidence type="ECO:0000313" key="1">
    <source>
        <dbReference type="EnsemblPlants" id="MELO3C031006.2.1"/>
    </source>
</evidence>
<protein>
    <recommendedName>
        <fullName evidence="2">CACTA en-spm transposon protein</fullName>
    </recommendedName>
</protein>
<reference evidence="1" key="1">
    <citation type="submission" date="2023-03" db="UniProtKB">
        <authorList>
            <consortium name="EnsemblPlants"/>
        </authorList>
    </citation>
    <scope>IDENTIFICATION</scope>
</reference>
<dbReference type="Gramene" id="MELO3C031006.2.1">
    <property type="protein sequence ID" value="MELO3C031006.2.1"/>
    <property type="gene ID" value="MELO3C031006.2"/>
</dbReference>
<organism evidence="1">
    <name type="scientific">Cucumis melo</name>
    <name type="common">Muskmelon</name>
    <dbReference type="NCBI Taxonomy" id="3656"/>
    <lineage>
        <taxon>Eukaryota</taxon>
        <taxon>Viridiplantae</taxon>
        <taxon>Streptophyta</taxon>
        <taxon>Embryophyta</taxon>
        <taxon>Tracheophyta</taxon>
        <taxon>Spermatophyta</taxon>
        <taxon>Magnoliopsida</taxon>
        <taxon>eudicotyledons</taxon>
        <taxon>Gunneridae</taxon>
        <taxon>Pentapetalae</taxon>
        <taxon>rosids</taxon>
        <taxon>fabids</taxon>
        <taxon>Cucurbitales</taxon>
        <taxon>Cucurbitaceae</taxon>
        <taxon>Benincaseae</taxon>
        <taxon>Cucumis</taxon>
    </lineage>
</organism>
<proteinExistence type="predicted"/>
<evidence type="ECO:0008006" key="2">
    <source>
        <dbReference type="Google" id="ProtNLM"/>
    </source>
</evidence>